<dbReference type="RefSeq" id="WP_068940040.1">
    <property type="nucleotide sequence ID" value="NZ_LYND01000129.1"/>
</dbReference>
<reference evidence="6" key="1">
    <citation type="submission" date="2016-05" db="EMBL/GenBank/DDBJ databases">
        <title>Whole genome shotgun sequencing of cultured foodborne pathogen.</title>
        <authorList>
            <person name="Zheng J."/>
            <person name="Timme R."/>
            <person name="Allard M."/>
            <person name="Strain E."/>
            <person name="Luo Y."/>
            <person name="Brown E."/>
        </authorList>
    </citation>
    <scope>NUCLEOTIDE SEQUENCE [LARGE SCALE GENOMIC DNA]</scope>
    <source>
        <strain evidence="6">CFSAN034343</strain>
    </source>
</reference>
<evidence type="ECO:0000256" key="2">
    <source>
        <dbReference type="ARBA" id="ARBA00022722"/>
    </source>
</evidence>
<comment type="cofactor">
    <cofactor evidence="1">
        <name>Mg(2+)</name>
        <dbReference type="ChEBI" id="CHEBI:18420"/>
    </cofactor>
</comment>
<gene>
    <name evidence="5" type="ORF">A7312_04725</name>
</gene>
<name>A0ABX2ZEG9_PAEPO</name>
<sequence>MLESRIEKRLQEKIKKRGGLALKFVSPGQRGVPDRLVLLPGGRMIFVELKRPGAKPEPLQAWWHDKLTALGFDVRVFDTLEGVDAFVQEVMPDEV</sequence>
<comment type="caution">
    <text evidence="5">The sequence shown here is derived from an EMBL/GenBank/DDBJ whole genome shotgun (WGS) entry which is preliminary data.</text>
</comment>
<evidence type="ECO:0000313" key="5">
    <source>
        <dbReference type="EMBL" id="ODA08711.1"/>
    </source>
</evidence>
<organism evidence="5 6">
    <name type="scientific">Paenibacillus polymyxa</name>
    <name type="common">Bacillus polymyxa</name>
    <dbReference type="NCBI Taxonomy" id="1406"/>
    <lineage>
        <taxon>Bacteria</taxon>
        <taxon>Bacillati</taxon>
        <taxon>Bacillota</taxon>
        <taxon>Bacilli</taxon>
        <taxon>Bacillales</taxon>
        <taxon>Paenibacillaceae</taxon>
        <taxon>Paenibacillus</taxon>
    </lineage>
</organism>
<dbReference type="InterPro" id="IPR011856">
    <property type="entry name" value="tRNA_endonuc-like_dom_sf"/>
</dbReference>
<protein>
    <submittedName>
        <fullName evidence="5">Nuclease</fullName>
    </submittedName>
</protein>
<dbReference type="Proteomes" id="UP000094974">
    <property type="component" value="Unassembled WGS sequence"/>
</dbReference>
<evidence type="ECO:0000256" key="1">
    <source>
        <dbReference type="ARBA" id="ARBA00001946"/>
    </source>
</evidence>
<keyword evidence="3" id="KW-0378">Hydrolase</keyword>
<dbReference type="InterPro" id="IPR014883">
    <property type="entry name" value="VRR_NUC"/>
</dbReference>
<feature type="domain" description="VRR-NUC" evidence="4">
    <location>
        <begin position="1"/>
        <end position="81"/>
    </location>
</feature>
<dbReference type="Gene3D" id="3.40.1350.10">
    <property type="match status" value="1"/>
</dbReference>
<keyword evidence="2" id="KW-0540">Nuclease</keyword>
<dbReference type="SMART" id="SM00990">
    <property type="entry name" value="VRR_NUC"/>
    <property type="match status" value="1"/>
</dbReference>
<dbReference type="EMBL" id="LYND01000129">
    <property type="protein sequence ID" value="ODA08711.1"/>
    <property type="molecule type" value="Genomic_DNA"/>
</dbReference>
<keyword evidence="6" id="KW-1185">Reference proteome</keyword>
<evidence type="ECO:0000259" key="4">
    <source>
        <dbReference type="SMART" id="SM00990"/>
    </source>
</evidence>
<proteinExistence type="predicted"/>
<accession>A0ABX2ZEG9</accession>
<evidence type="ECO:0000256" key="3">
    <source>
        <dbReference type="ARBA" id="ARBA00022801"/>
    </source>
</evidence>
<evidence type="ECO:0000313" key="6">
    <source>
        <dbReference type="Proteomes" id="UP000094974"/>
    </source>
</evidence>